<dbReference type="OrthoDB" id="262529at2759"/>
<feature type="region of interest" description="Disordered" evidence="6">
    <location>
        <begin position="68"/>
        <end position="127"/>
    </location>
</feature>
<evidence type="ECO:0000313" key="9">
    <source>
        <dbReference type="Proteomes" id="UP001165085"/>
    </source>
</evidence>
<sequence length="674" mass="74609">MSLLSRSARRKSKSRVDGGIPTNPLPQSLSAVACRKLTRCAKCSKLFTSSSAKNTSCGSCREPLHPLQQNQLLPLPPSNTIFKSTEKTEAEQQHQSPIPDVVDLRDTPSSASPSSSPRPPSPSRDSELSSPSYCCFICGLPLPFKTTTTSTSTANSASTTLHRIQFRVDHIKRCGKQFGVKISDFSVPGLNSSPAPPPTQPLPQPQPKSSTSSKSTHKSINDILMGNAKSHPPPPPKRDINAVLLAGAALAKNKPQKPSANKAPKRYKKSAWSTQASNNNVPSPPKYKILSSTSILVDGFKYAHKNVSETYFLTHFHSDHYGGITRHWNAGTIYCNKITARLVVQELKVDPKYIQEIEMDSPYTLISKDCKGMDVSVTFTDANHCPGAAVLYFSIGNPKRPKAPKRRILHVGDFRWNSNLFLQNAVYSRIHEGAVRLNEIYLDTTYCDPKYDFPSQDDAVAAALECVEKEDITRTDTLFLFGAYTIGKEKVFLEVARRYKKKIHVDSHRWKVLQTFVPPSEFGKIFTRDKNETNMWVVGLGSIVNKGMKELLDDANSKKKSLSAKYTRVVGFRPSGWTFNPPKKASASAKKQTLLAPVKSKAIPDIVAHRTSGSITVYGIPYSEHSSFSELVDCLLVLRPERIIPTVSAATSRDQVDLLLAACRDETERRMYED</sequence>
<feature type="domain" description="DNA repair metallo-beta-lactamase" evidence="7">
    <location>
        <begin position="524"/>
        <end position="649"/>
    </location>
</feature>
<feature type="region of interest" description="Disordered" evidence="6">
    <location>
        <begin position="251"/>
        <end position="284"/>
    </location>
</feature>
<feature type="compositionally biased region" description="Pro residues" evidence="6">
    <location>
        <begin position="194"/>
        <end position="206"/>
    </location>
</feature>
<feature type="compositionally biased region" description="Polar residues" evidence="6">
    <location>
        <begin position="271"/>
        <end position="281"/>
    </location>
</feature>
<dbReference type="AlphaFoldDB" id="A0A9W7BCB7"/>
<dbReference type="SUPFAM" id="SSF56281">
    <property type="entry name" value="Metallo-hydrolase/oxidoreductase"/>
    <property type="match status" value="1"/>
</dbReference>
<dbReference type="GO" id="GO:0006303">
    <property type="term" value="P:double-strand break repair via nonhomologous end joining"/>
    <property type="evidence" value="ECO:0007669"/>
    <property type="project" value="TreeGrafter"/>
</dbReference>
<feature type="region of interest" description="Disordered" evidence="6">
    <location>
        <begin position="189"/>
        <end position="217"/>
    </location>
</feature>
<evidence type="ECO:0000313" key="8">
    <source>
        <dbReference type="EMBL" id="GMH88214.1"/>
    </source>
</evidence>
<feature type="region of interest" description="Disordered" evidence="6">
    <location>
        <begin position="1"/>
        <end position="27"/>
    </location>
</feature>
<dbReference type="InterPro" id="IPR011084">
    <property type="entry name" value="DRMBL"/>
</dbReference>
<dbReference type="Gene3D" id="3.60.15.10">
    <property type="entry name" value="Ribonuclease Z/Hydroxyacylglutathione hydrolase-like"/>
    <property type="match status" value="1"/>
</dbReference>
<keyword evidence="5" id="KW-0539">Nucleus</keyword>
<dbReference type="GO" id="GO:0035312">
    <property type="term" value="F:5'-3' DNA exonuclease activity"/>
    <property type="evidence" value="ECO:0007669"/>
    <property type="project" value="TreeGrafter"/>
</dbReference>
<accession>A0A9W7BCB7</accession>
<dbReference type="GO" id="GO:0005634">
    <property type="term" value="C:nucleus"/>
    <property type="evidence" value="ECO:0007669"/>
    <property type="project" value="UniProtKB-SubCell"/>
</dbReference>
<evidence type="ECO:0000256" key="2">
    <source>
        <dbReference type="ARBA" id="ARBA00010304"/>
    </source>
</evidence>
<keyword evidence="3" id="KW-0227">DNA damage</keyword>
<evidence type="ECO:0000256" key="5">
    <source>
        <dbReference type="ARBA" id="ARBA00023242"/>
    </source>
</evidence>
<proteinExistence type="inferred from homology"/>
<organism evidence="8 9">
    <name type="scientific">Triparma strigata</name>
    <dbReference type="NCBI Taxonomy" id="1606541"/>
    <lineage>
        <taxon>Eukaryota</taxon>
        <taxon>Sar</taxon>
        <taxon>Stramenopiles</taxon>
        <taxon>Ochrophyta</taxon>
        <taxon>Bolidophyceae</taxon>
        <taxon>Parmales</taxon>
        <taxon>Triparmaceae</taxon>
        <taxon>Triparma</taxon>
    </lineage>
</organism>
<dbReference type="Pfam" id="PF07522">
    <property type="entry name" value="DRMBL"/>
    <property type="match status" value="1"/>
</dbReference>
<evidence type="ECO:0000256" key="3">
    <source>
        <dbReference type="ARBA" id="ARBA00022763"/>
    </source>
</evidence>
<dbReference type="Gene3D" id="3.40.50.12650">
    <property type="match status" value="1"/>
</dbReference>
<keyword evidence="9" id="KW-1185">Reference proteome</keyword>
<reference evidence="9" key="1">
    <citation type="journal article" date="2023" name="Commun. Biol.">
        <title>Genome analysis of Parmales, the sister group of diatoms, reveals the evolutionary specialization of diatoms from phago-mixotrophs to photoautotrophs.</title>
        <authorList>
            <person name="Ban H."/>
            <person name="Sato S."/>
            <person name="Yoshikawa S."/>
            <person name="Yamada K."/>
            <person name="Nakamura Y."/>
            <person name="Ichinomiya M."/>
            <person name="Sato N."/>
            <person name="Blanc-Mathieu R."/>
            <person name="Endo H."/>
            <person name="Kuwata A."/>
            <person name="Ogata H."/>
        </authorList>
    </citation>
    <scope>NUCLEOTIDE SEQUENCE [LARGE SCALE GENOMIC DNA]</scope>
    <source>
        <strain evidence="9">NIES 3701</strain>
    </source>
</reference>
<dbReference type="PANTHER" id="PTHR23240:SF35">
    <property type="entry name" value="DNA REPAIR METALLO-BETA-LACTAMASE FAMILY PROTEIN-RELATED"/>
    <property type="match status" value="1"/>
</dbReference>
<evidence type="ECO:0000256" key="4">
    <source>
        <dbReference type="ARBA" id="ARBA00023204"/>
    </source>
</evidence>
<comment type="similarity">
    <text evidence="2">Belongs to the DNA repair metallo-beta-lactamase (DRMBL) family.</text>
</comment>
<evidence type="ECO:0000256" key="1">
    <source>
        <dbReference type="ARBA" id="ARBA00004123"/>
    </source>
</evidence>
<dbReference type="EMBL" id="BRXY01000340">
    <property type="protein sequence ID" value="GMH88214.1"/>
    <property type="molecule type" value="Genomic_DNA"/>
</dbReference>
<evidence type="ECO:0000256" key="6">
    <source>
        <dbReference type="SAM" id="MobiDB-lite"/>
    </source>
</evidence>
<protein>
    <recommendedName>
        <fullName evidence="7">DNA repair metallo-beta-lactamase domain-containing protein</fullName>
    </recommendedName>
</protein>
<dbReference type="CDD" id="cd16273">
    <property type="entry name" value="SNM1A-1C-like_MBL-fold"/>
    <property type="match status" value="1"/>
</dbReference>
<keyword evidence="4" id="KW-0234">DNA repair</keyword>
<dbReference type="Proteomes" id="UP001165085">
    <property type="component" value="Unassembled WGS sequence"/>
</dbReference>
<dbReference type="GO" id="GO:0003684">
    <property type="term" value="F:damaged DNA binding"/>
    <property type="evidence" value="ECO:0007669"/>
    <property type="project" value="TreeGrafter"/>
</dbReference>
<dbReference type="InterPro" id="IPR036866">
    <property type="entry name" value="RibonucZ/Hydroxyglut_hydro"/>
</dbReference>
<dbReference type="GO" id="GO:0036297">
    <property type="term" value="P:interstrand cross-link repair"/>
    <property type="evidence" value="ECO:0007669"/>
    <property type="project" value="TreeGrafter"/>
</dbReference>
<comment type="subcellular location">
    <subcellularLocation>
        <location evidence="1">Nucleus</location>
    </subcellularLocation>
</comment>
<dbReference type="PROSITE" id="PS51257">
    <property type="entry name" value="PROKAR_LIPOPROTEIN"/>
    <property type="match status" value="1"/>
</dbReference>
<dbReference type="PANTHER" id="PTHR23240">
    <property type="entry name" value="DNA CROSS-LINK REPAIR PROTEIN PSO2/SNM1-RELATED"/>
    <property type="match status" value="1"/>
</dbReference>
<gene>
    <name evidence="8" type="ORF">TrST_g10297</name>
</gene>
<evidence type="ECO:0000259" key="7">
    <source>
        <dbReference type="Pfam" id="PF07522"/>
    </source>
</evidence>
<name>A0A9W7BCB7_9STRA</name>
<comment type="caution">
    <text evidence="8">The sequence shown here is derived from an EMBL/GenBank/DDBJ whole genome shotgun (WGS) entry which is preliminary data.</text>
</comment>
<dbReference type="FunFam" id="3.40.50.12650:FF:000001">
    <property type="entry name" value="DNA cross-link repair 1A"/>
    <property type="match status" value="1"/>
</dbReference>